<gene>
    <name evidence="2" type="ORF">DB32_001793</name>
</gene>
<feature type="transmembrane region" description="Helical" evidence="1">
    <location>
        <begin position="251"/>
        <end position="271"/>
    </location>
</feature>
<feature type="transmembrane region" description="Helical" evidence="1">
    <location>
        <begin position="87"/>
        <end position="106"/>
    </location>
</feature>
<feature type="transmembrane region" description="Helical" evidence="1">
    <location>
        <begin position="212"/>
        <end position="230"/>
    </location>
</feature>
<evidence type="ECO:0000313" key="2">
    <source>
        <dbReference type="EMBL" id="AKF04644.1"/>
    </source>
</evidence>
<proteinExistence type="predicted"/>
<evidence type="ECO:0000313" key="3">
    <source>
        <dbReference type="Proteomes" id="UP000034883"/>
    </source>
</evidence>
<keyword evidence="1" id="KW-0812">Transmembrane</keyword>
<keyword evidence="1" id="KW-0472">Membrane</keyword>
<reference evidence="2 3" key="1">
    <citation type="submission" date="2015-03" db="EMBL/GenBank/DDBJ databases">
        <title>Genome assembly of Sandaracinus amylolyticus DSM 53668.</title>
        <authorList>
            <person name="Sharma G."/>
            <person name="Subramanian S."/>
        </authorList>
    </citation>
    <scope>NUCLEOTIDE SEQUENCE [LARGE SCALE GENOMIC DNA]</scope>
    <source>
        <strain evidence="2 3">DSM 53668</strain>
    </source>
</reference>
<dbReference type="EMBL" id="CP011125">
    <property type="protein sequence ID" value="AKF04644.1"/>
    <property type="molecule type" value="Genomic_DNA"/>
</dbReference>
<evidence type="ECO:0000256" key="1">
    <source>
        <dbReference type="SAM" id="Phobius"/>
    </source>
</evidence>
<organism evidence="2 3">
    <name type="scientific">Sandaracinus amylolyticus</name>
    <dbReference type="NCBI Taxonomy" id="927083"/>
    <lineage>
        <taxon>Bacteria</taxon>
        <taxon>Pseudomonadati</taxon>
        <taxon>Myxococcota</taxon>
        <taxon>Polyangia</taxon>
        <taxon>Polyangiales</taxon>
        <taxon>Sandaracinaceae</taxon>
        <taxon>Sandaracinus</taxon>
    </lineage>
</organism>
<dbReference type="STRING" id="927083.DB32_001793"/>
<dbReference type="Proteomes" id="UP000034883">
    <property type="component" value="Chromosome"/>
</dbReference>
<feature type="transmembrane region" description="Helical" evidence="1">
    <location>
        <begin position="118"/>
        <end position="138"/>
    </location>
</feature>
<dbReference type="KEGG" id="samy:DB32_001793"/>
<dbReference type="AlphaFoldDB" id="A0A0F6SE63"/>
<name>A0A0F6SE63_9BACT</name>
<keyword evidence="3" id="KW-1185">Reference proteome</keyword>
<keyword evidence="1" id="KW-1133">Transmembrane helix</keyword>
<accession>A0A0F6SE63</accession>
<feature type="transmembrane region" description="Helical" evidence="1">
    <location>
        <begin position="173"/>
        <end position="192"/>
    </location>
</feature>
<sequence>MPRYAARAMKSAAATPRSFRAAGSTEALRAAALGANLWAVALLLPVLHGGARGALDAVIVLLPLVPLAIGARALAAGVPRLSPVAQRGLAVSTLLFAFPITLAGAIASRADLADRDAWGPLGLLVASISLLAYGAVSAEACGRPVVLRTSSAQGLATAQPASEPPLRRWLRRATLGGVTGGALLAAVVAPAIGARATLVRTWGESADEATVLASIVGAAAGSIGLAAFVGPRLRAPRAGELPSASRRAVRVSVAMLLAAVALVAFFLLRAWERTVAT</sequence>
<protein>
    <submittedName>
        <fullName evidence="2">Uncharacterized protein</fullName>
    </submittedName>
</protein>
<feature type="transmembrane region" description="Helical" evidence="1">
    <location>
        <begin position="53"/>
        <end position="75"/>
    </location>
</feature>
<feature type="transmembrane region" description="Helical" evidence="1">
    <location>
        <begin position="27"/>
        <end position="47"/>
    </location>
</feature>